<feature type="domain" description="DUF569" evidence="2">
    <location>
        <begin position="1"/>
        <end position="147"/>
    </location>
</feature>
<dbReference type="Pfam" id="PF04601">
    <property type="entry name" value="DUF569"/>
    <property type="match status" value="2"/>
</dbReference>
<dbReference type="PANTHER" id="PTHR31205">
    <property type="entry name" value="ACTIN CROSS-LINKING PROTEIN (DUF569)"/>
    <property type="match status" value="1"/>
</dbReference>
<dbReference type="InterPro" id="IPR007679">
    <property type="entry name" value="DUF569"/>
</dbReference>
<dbReference type="Pfam" id="PF22932">
    <property type="entry name" value="Ubiq_DUF_assoc"/>
    <property type="match status" value="1"/>
</dbReference>
<feature type="compositionally biased region" description="Pro residues" evidence="1">
    <location>
        <begin position="368"/>
        <end position="384"/>
    </location>
</feature>
<dbReference type="Gene3D" id="2.80.10.50">
    <property type="match status" value="2"/>
</dbReference>
<proteinExistence type="predicted"/>
<evidence type="ECO:0008006" key="6">
    <source>
        <dbReference type="Google" id="ProtNLM"/>
    </source>
</evidence>
<evidence type="ECO:0000313" key="5">
    <source>
        <dbReference type="Proteomes" id="UP001428341"/>
    </source>
</evidence>
<dbReference type="EMBL" id="JBCGBO010000006">
    <property type="protein sequence ID" value="KAK9194747.1"/>
    <property type="molecule type" value="Genomic_DNA"/>
</dbReference>
<reference evidence="4 5" key="1">
    <citation type="submission" date="2024-05" db="EMBL/GenBank/DDBJ databases">
        <title>Haplotype-resolved chromosome-level genome assembly of Huyou (Citrus changshanensis).</title>
        <authorList>
            <person name="Miao C."/>
            <person name="Chen W."/>
            <person name="Wu Y."/>
            <person name="Wang L."/>
            <person name="Zhao S."/>
            <person name="Grierson D."/>
            <person name="Xu C."/>
            <person name="Chen K."/>
        </authorList>
    </citation>
    <scope>NUCLEOTIDE SEQUENCE [LARGE SCALE GENOMIC DNA]</scope>
    <source>
        <strain evidence="4">01-14</strain>
        <tissue evidence="4">Leaf</tissue>
    </source>
</reference>
<feature type="region of interest" description="Disordered" evidence="1">
    <location>
        <begin position="351"/>
        <end position="498"/>
    </location>
</feature>
<protein>
    <recommendedName>
        <fullName evidence="6">DUF569 domain-containing protein</fullName>
    </recommendedName>
</protein>
<evidence type="ECO:0000313" key="4">
    <source>
        <dbReference type="EMBL" id="KAK9194747.1"/>
    </source>
</evidence>
<dbReference type="Proteomes" id="UP001428341">
    <property type="component" value="Unassembled WGS sequence"/>
</dbReference>
<keyword evidence="5" id="KW-1185">Reference proteome</keyword>
<feature type="domain" description="DUF569" evidence="2">
    <location>
        <begin position="200"/>
        <end position="340"/>
    </location>
</feature>
<dbReference type="InterPro" id="IPR054726">
    <property type="entry name" value="Ubiq_DUF569-assoc"/>
</dbReference>
<organism evidence="4 5">
    <name type="scientific">Citrus x changshan-huyou</name>
    <dbReference type="NCBI Taxonomy" id="2935761"/>
    <lineage>
        <taxon>Eukaryota</taxon>
        <taxon>Viridiplantae</taxon>
        <taxon>Streptophyta</taxon>
        <taxon>Embryophyta</taxon>
        <taxon>Tracheophyta</taxon>
        <taxon>Spermatophyta</taxon>
        <taxon>Magnoliopsida</taxon>
        <taxon>eudicotyledons</taxon>
        <taxon>Gunneridae</taxon>
        <taxon>Pentapetalae</taxon>
        <taxon>rosids</taxon>
        <taxon>malvids</taxon>
        <taxon>Sapindales</taxon>
        <taxon>Rutaceae</taxon>
        <taxon>Aurantioideae</taxon>
        <taxon>Citrus</taxon>
    </lineage>
</organism>
<gene>
    <name evidence="4" type="ORF">WN944_005454</name>
</gene>
<evidence type="ECO:0000259" key="2">
    <source>
        <dbReference type="Pfam" id="PF04601"/>
    </source>
</evidence>
<dbReference type="InterPro" id="IPR008999">
    <property type="entry name" value="Actin-crosslinking"/>
</dbReference>
<evidence type="ECO:0000259" key="3">
    <source>
        <dbReference type="Pfam" id="PF22932"/>
    </source>
</evidence>
<accession>A0AAP0M298</accession>
<dbReference type="SUPFAM" id="SSF50405">
    <property type="entry name" value="Actin-crosslinking proteins"/>
    <property type="match status" value="2"/>
</dbReference>
<comment type="caution">
    <text evidence="4">The sequence shown here is derived from an EMBL/GenBank/DDBJ whole genome shotgun (WGS) entry which is preliminary data.</text>
</comment>
<feature type="compositionally biased region" description="Polar residues" evidence="1">
    <location>
        <begin position="481"/>
        <end position="494"/>
    </location>
</feature>
<name>A0AAP0M298_9ROSI</name>
<dbReference type="PANTHER" id="PTHR31205:SF77">
    <property type="entry name" value="CROSS-LINKING PROTEIN, PUTATIVE (DUF569)-RELATED"/>
    <property type="match status" value="1"/>
</dbReference>
<evidence type="ECO:0000256" key="1">
    <source>
        <dbReference type="SAM" id="MobiDB-lite"/>
    </source>
</evidence>
<sequence>MEFFNKAKAVRLRSHLGKYLVANDDEETVRQSRKGSSSEARWTVEFVQDNCHLIRLKSCYNKYLTASEEPFLPGLTGKKVVQTSTSASPSENSDRCIEWEPVTSGFEVKFRTRDGKFLRANGGTPPWRNSITHDVPRRTATQDWVLWGVDIVDILDFESLSNCESFASSLSNCSSHSEDFARSDSGSVPAVVSLSNMSAMEIFRKAKTVRLRSHHDKYLLAEDDEESVLQDRNGTCKNAKWTVEILEDAGVLRLKSCYGKYLSASNMPYFFGVTGKKVVQSLPKRLDASLEWEPVRDGIQVKLKTRYGHYLRANGGMPPWRNSITHDIPHRSSTQDWILWDVDIVEFQKSATSPDQPVPAHARAPARLPTPSPARTQPPSPPPQHVRAQQPPSPRQHFRAQPPPPPPHLKAKSPPSSEQHFKAQPPPPPPPHLRAKSPPSPEQHFKAQPPPPPPHLREQTPSPPIVRAHPSKVKFVDTLPSEPTSPTAISLKSPRNNEIDDTFKPSSVNEGRLIVYAVVDDKGNVDKSEGELSFTFKGSGVEQLKQMVKEVTGLNDIIVCSRNPLNGNPYPLRLHLPPNNATMNLVVVPSTSKLAKDLK</sequence>
<dbReference type="FunFam" id="2.80.10.50:FF:000067">
    <property type="entry name" value="BnaC05g19630D protein"/>
    <property type="match status" value="2"/>
</dbReference>
<feature type="domain" description="DUF569" evidence="3">
    <location>
        <begin position="511"/>
        <end position="588"/>
    </location>
</feature>
<dbReference type="AlphaFoldDB" id="A0AAP0M298"/>
<dbReference type="CDD" id="cd23340">
    <property type="entry name" value="beta-trefoil_FSCN_ACP-like"/>
    <property type="match status" value="2"/>
</dbReference>